<dbReference type="GO" id="GO:0009090">
    <property type="term" value="P:homoserine biosynthetic process"/>
    <property type="evidence" value="ECO:0007669"/>
    <property type="project" value="TreeGrafter"/>
</dbReference>
<evidence type="ECO:0000256" key="1">
    <source>
        <dbReference type="ARBA" id="ARBA00001920"/>
    </source>
</evidence>
<feature type="binding site" evidence="15">
    <location>
        <position position="114"/>
    </location>
    <ligand>
        <name>NADPH</name>
        <dbReference type="ChEBI" id="CHEBI:57783"/>
    </ligand>
</feature>
<protein>
    <recommendedName>
        <fullName evidence="6 16">Homoserine dehydrogenase</fullName>
        <ecNumber evidence="5 16">1.1.1.3</ecNumber>
    </recommendedName>
</protein>
<feature type="domain" description="Aspartate/homoserine dehydrogenase NAD-binding" evidence="19">
    <location>
        <begin position="10"/>
        <end position="130"/>
    </location>
</feature>
<comment type="catalytic activity">
    <reaction evidence="12">
        <text>L-homoserine + NADP(+) = L-aspartate 4-semialdehyde + NADPH + H(+)</text>
        <dbReference type="Rhea" id="RHEA:15761"/>
        <dbReference type="ChEBI" id="CHEBI:15378"/>
        <dbReference type="ChEBI" id="CHEBI:57476"/>
        <dbReference type="ChEBI" id="CHEBI:57783"/>
        <dbReference type="ChEBI" id="CHEBI:58349"/>
        <dbReference type="ChEBI" id="CHEBI:537519"/>
        <dbReference type="EC" id="1.1.1.3"/>
    </reaction>
    <physiologicalReaction direction="right-to-left" evidence="12">
        <dbReference type="Rhea" id="RHEA:15763"/>
    </physiologicalReaction>
</comment>
<dbReference type="RefSeq" id="XP_017987962.1">
    <property type="nucleotide sequence ID" value="XM_018132757.1"/>
</dbReference>
<dbReference type="Gene3D" id="3.30.360.10">
    <property type="entry name" value="Dihydrodipicolinate Reductase, domain 2"/>
    <property type="match status" value="1"/>
</dbReference>
<dbReference type="Pfam" id="PF00742">
    <property type="entry name" value="Homoserine_dh"/>
    <property type="match status" value="1"/>
</dbReference>
<sequence>MNPVNIAIIGTGVVGSALLNQLLALDNSQFRLIYIARSKHALISKDYSPLKFDLSWESALESTDEKTLPLEALLLYLRKSPLPVIVVDNTSSETIANFYPKFVNAGIAIATPNKKAFSSDLELWNKIFSNGDLVYHESTVGAGLPIISTINDMIRTGDKIEKIEGIFSGTLSYIFNEFSTVTPNSINFSEVVQIAQQLGYTEPDPREDLNGVDVARKVTILSRLAGFNVESPFSFPIQSLIPKPLESIDTTAEFMKKLPDYDDELNKLKEDAFKNNQILRYVGKVDFSKNSISVGIERYDMSHSFASLKGADNVIAITTERYKQPLVIQGAGAGAAVTAAGTLSDIIKLAERL</sequence>
<dbReference type="Proteomes" id="UP000243052">
    <property type="component" value="Chromosome v"/>
</dbReference>
<dbReference type="PROSITE" id="PS01042">
    <property type="entry name" value="HOMOSER_DHGENASE"/>
    <property type="match status" value="1"/>
</dbReference>
<dbReference type="OrthoDB" id="67851at2759"/>
<evidence type="ECO:0000256" key="16">
    <source>
        <dbReference type="RuleBase" id="RU000579"/>
    </source>
</evidence>
<evidence type="ECO:0000256" key="13">
    <source>
        <dbReference type="ARBA" id="ARBA00059589"/>
    </source>
</evidence>
<feature type="active site" description="Proton donor" evidence="14">
    <location>
        <position position="217"/>
    </location>
</feature>
<dbReference type="PIRSF" id="PIRSF036497">
    <property type="entry name" value="HDH_short"/>
    <property type="match status" value="1"/>
</dbReference>
<keyword evidence="10 16" id="KW-0560">Oxidoreductase</keyword>
<dbReference type="InterPro" id="IPR005106">
    <property type="entry name" value="Asp/hSer_DH_NAD-bd"/>
</dbReference>
<dbReference type="InterPro" id="IPR036291">
    <property type="entry name" value="NAD(P)-bd_dom_sf"/>
</dbReference>
<evidence type="ECO:0000256" key="7">
    <source>
        <dbReference type="ARBA" id="ARBA00022605"/>
    </source>
</evidence>
<evidence type="ECO:0000256" key="9">
    <source>
        <dbReference type="ARBA" id="ARBA00022857"/>
    </source>
</evidence>
<keyword evidence="21" id="KW-1185">Reference proteome</keyword>
<dbReference type="EMBL" id="CP014245">
    <property type="protein sequence ID" value="AMD20966.1"/>
    <property type="molecule type" value="Genomic_DNA"/>
</dbReference>
<evidence type="ECO:0000313" key="21">
    <source>
        <dbReference type="Proteomes" id="UP000243052"/>
    </source>
</evidence>
<comment type="similarity">
    <text evidence="4 17">Belongs to the homoserine dehydrogenase family.</text>
</comment>
<gene>
    <name evidence="20" type="ORF">AW171_hschr52895</name>
</gene>
<feature type="domain" description="Homoserine dehydrogenase catalytic" evidence="18">
    <location>
        <begin position="145"/>
        <end position="347"/>
    </location>
</feature>
<keyword evidence="7 16" id="KW-0028">Amino-acid biosynthesis</keyword>
<evidence type="ECO:0000256" key="4">
    <source>
        <dbReference type="ARBA" id="ARBA00006753"/>
    </source>
</evidence>
<dbReference type="GeneID" id="28724238"/>
<organism evidence="20 21">
    <name type="scientific">Eremothecium sinecaudum</name>
    <dbReference type="NCBI Taxonomy" id="45286"/>
    <lineage>
        <taxon>Eukaryota</taxon>
        <taxon>Fungi</taxon>
        <taxon>Dikarya</taxon>
        <taxon>Ascomycota</taxon>
        <taxon>Saccharomycotina</taxon>
        <taxon>Saccharomycetes</taxon>
        <taxon>Saccharomycetales</taxon>
        <taxon>Saccharomycetaceae</taxon>
        <taxon>Eremothecium</taxon>
    </lineage>
</organism>
<dbReference type="Gene3D" id="3.40.50.720">
    <property type="entry name" value="NAD(P)-binding Rossmann-like Domain"/>
    <property type="match status" value="1"/>
</dbReference>
<dbReference type="EC" id="1.1.1.3" evidence="5 16"/>
<evidence type="ECO:0000259" key="19">
    <source>
        <dbReference type="Pfam" id="PF03447"/>
    </source>
</evidence>
<proteinExistence type="inferred from homology"/>
<dbReference type="GO" id="GO:0050661">
    <property type="term" value="F:NADP binding"/>
    <property type="evidence" value="ECO:0007669"/>
    <property type="project" value="InterPro"/>
</dbReference>
<dbReference type="InterPro" id="IPR022697">
    <property type="entry name" value="HDH_short"/>
</dbReference>
<feature type="binding site" evidence="15">
    <location>
        <position position="90"/>
    </location>
    <ligand>
        <name>NADPH</name>
        <dbReference type="ChEBI" id="CHEBI:57783"/>
    </ligand>
</feature>
<dbReference type="UniPathway" id="UPA00051">
    <property type="reaction ID" value="UER00465"/>
</dbReference>
<keyword evidence="11 16" id="KW-0486">Methionine biosynthesis</keyword>
<evidence type="ECO:0000256" key="15">
    <source>
        <dbReference type="PIRSR" id="PIRSR036497-2"/>
    </source>
</evidence>
<dbReference type="GO" id="GO:0009088">
    <property type="term" value="P:threonine biosynthetic process"/>
    <property type="evidence" value="ECO:0007669"/>
    <property type="project" value="UniProtKB-UniPathway"/>
</dbReference>
<dbReference type="Pfam" id="PF03447">
    <property type="entry name" value="NAD_binding_3"/>
    <property type="match status" value="1"/>
</dbReference>
<reference evidence="20 21" key="1">
    <citation type="submission" date="2016-01" db="EMBL/GenBank/DDBJ databases">
        <title>Genome sequence of the yeast Holleya sinecauda.</title>
        <authorList>
            <person name="Dietrich F.S."/>
        </authorList>
    </citation>
    <scope>NUCLEOTIDE SEQUENCE [LARGE SCALE GENOMIC DNA]</scope>
    <source>
        <strain evidence="20 21">ATCC 58844</strain>
    </source>
</reference>
<evidence type="ECO:0000313" key="20">
    <source>
        <dbReference type="EMBL" id="AMD20966.1"/>
    </source>
</evidence>
<dbReference type="FunFam" id="3.30.360.10:FF:000006">
    <property type="entry name" value="Bifunctional aspartokinase/homoserine dehydrogenase"/>
    <property type="match status" value="1"/>
</dbReference>
<keyword evidence="8 16" id="KW-0791">Threonine biosynthesis</keyword>
<comment type="function">
    <text evidence="13">Catalyzes the conversion of L-aspartate-beta-semialdehyde (L-Asa) to L-homoserine (L-Hse), the third step in the biosynthesis of amino acids that derive from aspartate (the aspartate family of amino acids), including methioinine and threonine, the latter of which is a precursor to isoleucine; production of homoserine leads to a branch-point in the pathway as it can either be O-phosphorylated for processing to threonine, or O-acylated for processing to methionine.</text>
</comment>
<dbReference type="InterPro" id="IPR019811">
    <property type="entry name" value="HDH_CS"/>
</dbReference>
<evidence type="ECO:0000256" key="11">
    <source>
        <dbReference type="ARBA" id="ARBA00023167"/>
    </source>
</evidence>
<dbReference type="SUPFAM" id="SSF55347">
    <property type="entry name" value="Glyceraldehyde-3-phosphate dehydrogenase-like, C-terminal domain"/>
    <property type="match status" value="1"/>
</dbReference>
<comment type="pathway">
    <text evidence="2 16">Amino-acid biosynthesis; L-threonine biosynthesis; L-threonine from L-aspartate: step 3/5.</text>
</comment>
<dbReference type="PANTHER" id="PTHR43070">
    <property type="match status" value="1"/>
</dbReference>
<evidence type="ECO:0000256" key="10">
    <source>
        <dbReference type="ARBA" id="ARBA00023002"/>
    </source>
</evidence>
<dbReference type="InterPro" id="IPR011147">
    <property type="entry name" value="Bifunc_Aspkin/hSer_DH"/>
</dbReference>
<dbReference type="GO" id="GO:0004412">
    <property type="term" value="F:homoserine dehydrogenase activity"/>
    <property type="evidence" value="ECO:0007669"/>
    <property type="project" value="UniProtKB-EC"/>
</dbReference>
<evidence type="ECO:0000256" key="8">
    <source>
        <dbReference type="ARBA" id="ARBA00022697"/>
    </source>
</evidence>
<evidence type="ECO:0000256" key="12">
    <source>
        <dbReference type="ARBA" id="ARBA00048841"/>
    </source>
</evidence>
<comment type="pathway">
    <text evidence="3 16">Amino-acid biosynthesis; L-methionine biosynthesis via de novo pathway; L-homoserine from L-aspartate: step 3/3.</text>
</comment>
<evidence type="ECO:0000256" key="6">
    <source>
        <dbReference type="ARBA" id="ARBA00013376"/>
    </source>
</evidence>
<evidence type="ECO:0000256" key="14">
    <source>
        <dbReference type="PIRSR" id="PIRSR036497-1"/>
    </source>
</evidence>
<evidence type="ECO:0000256" key="3">
    <source>
        <dbReference type="ARBA" id="ARBA00005062"/>
    </source>
</evidence>
<feature type="binding site" evidence="15">
    <location>
        <position position="202"/>
    </location>
    <ligand>
        <name>L-homoserine</name>
        <dbReference type="ChEBI" id="CHEBI:57476"/>
    </ligand>
</feature>
<dbReference type="SUPFAM" id="SSF51735">
    <property type="entry name" value="NAD(P)-binding Rossmann-fold domains"/>
    <property type="match status" value="1"/>
</dbReference>
<dbReference type="InterPro" id="IPR001342">
    <property type="entry name" value="HDH_cat"/>
</dbReference>
<dbReference type="GO" id="GO:0009086">
    <property type="term" value="P:methionine biosynthetic process"/>
    <property type="evidence" value="ECO:0007669"/>
    <property type="project" value="UniProtKB-KW"/>
</dbReference>
<evidence type="ECO:0000256" key="2">
    <source>
        <dbReference type="ARBA" id="ARBA00005056"/>
    </source>
</evidence>
<name>A0A0X8HSD2_9SACH</name>
<keyword evidence="9 15" id="KW-0521">NADP</keyword>
<dbReference type="PANTHER" id="PTHR43070:SF5">
    <property type="entry name" value="HOMOSERINE DEHYDROGENASE"/>
    <property type="match status" value="1"/>
</dbReference>
<evidence type="ECO:0000256" key="5">
    <source>
        <dbReference type="ARBA" id="ARBA00013213"/>
    </source>
</evidence>
<dbReference type="AlphaFoldDB" id="A0A0X8HSD2"/>
<comment type="cofactor">
    <cofactor evidence="1">
        <name>a metal cation</name>
        <dbReference type="ChEBI" id="CHEBI:25213"/>
    </cofactor>
</comment>
<dbReference type="UniPathway" id="UPA00050">
    <property type="reaction ID" value="UER00063"/>
</dbReference>
<evidence type="ECO:0000256" key="17">
    <source>
        <dbReference type="RuleBase" id="RU004171"/>
    </source>
</evidence>
<accession>A0A0X8HSD2</accession>
<dbReference type="STRING" id="45286.A0A0X8HSD2"/>
<evidence type="ECO:0000259" key="18">
    <source>
        <dbReference type="Pfam" id="PF00742"/>
    </source>
</evidence>
<feature type="binding site" evidence="15">
    <location>
        <begin position="10"/>
        <end position="15"/>
    </location>
    <ligand>
        <name>NADP(+)</name>
        <dbReference type="ChEBI" id="CHEBI:58349"/>
    </ligand>
</feature>